<reference evidence="1 2" key="1">
    <citation type="submission" date="2019-08" db="EMBL/GenBank/DDBJ databases">
        <title>Paraburkholderia sp. DCY113.</title>
        <authorList>
            <person name="Kang J."/>
        </authorList>
    </citation>
    <scope>NUCLEOTIDE SEQUENCE [LARGE SCALE GENOMIC DNA]</scope>
    <source>
        <strain evidence="1 2">DCY113</strain>
    </source>
</reference>
<protein>
    <submittedName>
        <fullName evidence="1">Esterase</fullName>
    </submittedName>
</protein>
<comment type="caution">
    <text evidence="1">The sequence shown here is derived from an EMBL/GenBank/DDBJ whole genome shotgun (WGS) entry which is preliminary data.</text>
</comment>
<dbReference type="Gene3D" id="3.40.50.1820">
    <property type="entry name" value="alpha/beta hydrolase"/>
    <property type="match status" value="1"/>
</dbReference>
<dbReference type="PANTHER" id="PTHR43194">
    <property type="entry name" value="HYDROLASE ALPHA/BETA FOLD FAMILY"/>
    <property type="match status" value="1"/>
</dbReference>
<dbReference type="InterPro" id="IPR050228">
    <property type="entry name" value="Carboxylesterase_BioH"/>
</dbReference>
<dbReference type="Proteomes" id="UP000325273">
    <property type="component" value="Unassembled WGS sequence"/>
</dbReference>
<name>A0A5B0GJ94_9BURK</name>
<dbReference type="EMBL" id="VTUZ01000036">
    <property type="protein sequence ID" value="KAA1003463.1"/>
    <property type="molecule type" value="Genomic_DNA"/>
</dbReference>
<evidence type="ECO:0000313" key="2">
    <source>
        <dbReference type="Proteomes" id="UP000325273"/>
    </source>
</evidence>
<dbReference type="AlphaFoldDB" id="A0A5B0GJ94"/>
<dbReference type="PANTHER" id="PTHR43194:SF5">
    <property type="entry name" value="PIMELOYL-[ACYL-CARRIER PROTEIN] METHYL ESTER ESTERASE"/>
    <property type="match status" value="1"/>
</dbReference>
<accession>A0A5B0GJ94</accession>
<proteinExistence type="predicted"/>
<dbReference type="CDD" id="cd12808">
    <property type="entry name" value="Esterase_713_like-1"/>
    <property type="match status" value="1"/>
</dbReference>
<dbReference type="SUPFAM" id="SSF53474">
    <property type="entry name" value="alpha/beta-Hydrolases"/>
    <property type="match status" value="1"/>
</dbReference>
<gene>
    <name evidence="1" type="ORF">FVF58_36745</name>
</gene>
<sequence length="317" mass="34772">MRSFFLGGRTVRLSGLPVEQRRTVMGGVPRTVDPNGDYSVGQMYVQEYRLAAPRHALPILLWHGGGMTGSHWESTADGHVGWLWLLLRAGYDVLVCDAVERGRASWARFPEIYAGPPLFRTREEAWHMFRIGPVGGYTTDPLLRRAFAGQQFPVEAFDAFSQQWVARWPDHEPLTLEAYDALLAWVGRAIVIGHSQGGGFAMAAAQRSARHVAAVVAIEPGGVPAAPTRTLAPHLIVWGDHFEPPSPLCPHPVWSSYRAMADAYCAAAVRYAGPTNPFDVFDLPGLGIRGNSHFPMNDRNAPEVAALIVDWLARCAG</sequence>
<organism evidence="1 2">
    <name type="scientific">Paraburkholderia panacisoli</name>
    <dbReference type="NCBI Taxonomy" id="2603818"/>
    <lineage>
        <taxon>Bacteria</taxon>
        <taxon>Pseudomonadati</taxon>
        <taxon>Pseudomonadota</taxon>
        <taxon>Betaproteobacteria</taxon>
        <taxon>Burkholderiales</taxon>
        <taxon>Burkholderiaceae</taxon>
        <taxon>Paraburkholderia</taxon>
    </lineage>
</organism>
<keyword evidence="2" id="KW-1185">Reference proteome</keyword>
<evidence type="ECO:0000313" key="1">
    <source>
        <dbReference type="EMBL" id="KAA1003463.1"/>
    </source>
</evidence>
<dbReference type="InterPro" id="IPR029058">
    <property type="entry name" value="AB_hydrolase_fold"/>
</dbReference>